<feature type="transmembrane region" description="Helical" evidence="11">
    <location>
        <begin position="355"/>
        <end position="376"/>
    </location>
</feature>
<dbReference type="PANTHER" id="PTHR43427">
    <property type="entry name" value="CHLORIDE CHANNEL PROTEIN CLC-E"/>
    <property type="match status" value="1"/>
</dbReference>
<evidence type="ECO:0000256" key="8">
    <source>
        <dbReference type="ARBA" id="ARBA00023214"/>
    </source>
</evidence>
<gene>
    <name evidence="13" type="ORF">IAB08_05650</name>
</gene>
<dbReference type="AlphaFoldDB" id="A0A9D9DRS5"/>
<evidence type="ECO:0000256" key="4">
    <source>
        <dbReference type="ARBA" id="ARBA00022989"/>
    </source>
</evidence>
<evidence type="ECO:0000256" key="2">
    <source>
        <dbReference type="ARBA" id="ARBA00022448"/>
    </source>
</evidence>
<evidence type="ECO:0000259" key="12">
    <source>
        <dbReference type="PROSITE" id="PS51371"/>
    </source>
</evidence>
<organism evidence="13 14">
    <name type="scientific">Candidatus Pullibacteroides excrementavium</name>
    <dbReference type="NCBI Taxonomy" id="2840905"/>
    <lineage>
        <taxon>Bacteria</taxon>
        <taxon>Pseudomonadati</taxon>
        <taxon>Bacteroidota</taxon>
        <taxon>Bacteroidia</taxon>
        <taxon>Bacteroidales</taxon>
        <taxon>Candidatus Pullibacteroides</taxon>
    </lineage>
</organism>
<keyword evidence="6 11" id="KW-0472">Membrane</keyword>
<feature type="transmembrane region" description="Helical" evidence="11">
    <location>
        <begin position="28"/>
        <end position="48"/>
    </location>
</feature>
<keyword evidence="10" id="KW-0129">CBS domain</keyword>
<evidence type="ECO:0000256" key="7">
    <source>
        <dbReference type="ARBA" id="ARBA00023173"/>
    </source>
</evidence>
<keyword evidence="9" id="KW-0407">Ion channel</keyword>
<dbReference type="Pfam" id="PF00654">
    <property type="entry name" value="Voltage_CLC"/>
    <property type="match status" value="1"/>
</dbReference>
<dbReference type="GO" id="GO:0005254">
    <property type="term" value="F:chloride channel activity"/>
    <property type="evidence" value="ECO:0007669"/>
    <property type="project" value="UniProtKB-KW"/>
</dbReference>
<dbReference type="InterPro" id="IPR046342">
    <property type="entry name" value="CBS_dom_sf"/>
</dbReference>
<evidence type="ECO:0000256" key="10">
    <source>
        <dbReference type="PROSITE-ProRule" id="PRU00703"/>
    </source>
</evidence>
<feature type="transmembrane region" description="Helical" evidence="11">
    <location>
        <begin position="326"/>
        <end position="343"/>
    </location>
</feature>
<keyword evidence="4 11" id="KW-1133">Transmembrane helix</keyword>
<dbReference type="CDD" id="cd02205">
    <property type="entry name" value="CBS_pair_SF"/>
    <property type="match status" value="1"/>
</dbReference>
<keyword evidence="8" id="KW-0868">Chloride</keyword>
<proteinExistence type="predicted"/>
<feature type="transmembrane region" description="Helical" evidence="11">
    <location>
        <begin position="278"/>
        <end position="295"/>
    </location>
</feature>
<feature type="transmembrane region" description="Helical" evidence="11">
    <location>
        <begin position="202"/>
        <end position="221"/>
    </location>
</feature>
<dbReference type="Proteomes" id="UP000823612">
    <property type="component" value="Unassembled WGS sequence"/>
</dbReference>
<feature type="transmembrane region" description="Helical" evidence="11">
    <location>
        <begin position="118"/>
        <end position="136"/>
    </location>
</feature>
<sequence length="597" mass="66332">MHRHLVHYHIRWLGKFNRWKEKHLSDRNFIVSLSIVVGFLSGLAAVLLKNMIFYFSEFIINLHAADSENYLYLFLPLAGVTLSYLFIHYVVKDNVSHGVSRVLYAFSRAKGRIKRSRMYSSIVACTVTIGFGGSVGPEAPVVLTGAAIGSNVGRTFNLDFRQLVLLIACGSAGAIAGIFSAPLAGLVFALEVLMIDLTMASLIPILIASTTGAVTAAIFLGRSATFHFDVASDFLLQNLPFYLLLGIVAGFVSCYFLFMNEKIGQYFSKINKPWKRILIGGISLSLLIFIFPPLYGEGFNFLSDIFTGNYSNLFNNTVFYSLQNNYFVFFGFILILILIKVIATGLTNGAGGVGGVFAPSMFVGAFLGLFLAQLLNVIFGLNLPVPNFAMAGMAALMAGVMHAPLTAIFLVAEITGGYNFFIPLMVVSASAYLVSRYFNPHSIYTKSLALRGELLTHNKDTVILSMMSIERLIEHNFVTVKPEDSLGNLVKAISQSSRNIYPVTDEKGHFYGLVFLDDIKTLIFRPELYNQILVKDLMYMPKTIIYRQETMEEVAKKFQNSKDYNIPVLEGEKYVGFVSRANVFSNYRVKVKEFSND</sequence>
<dbReference type="EMBL" id="JADIMZ010000087">
    <property type="protein sequence ID" value="MBO8432759.1"/>
    <property type="molecule type" value="Genomic_DNA"/>
</dbReference>
<dbReference type="GO" id="GO:0034707">
    <property type="term" value="C:chloride channel complex"/>
    <property type="evidence" value="ECO:0007669"/>
    <property type="project" value="UniProtKB-KW"/>
</dbReference>
<feature type="transmembrane region" description="Helical" evidence="11">
    <location>
        <begin position="241"/>
        <end position="258"/>
    </location>
</feature>
<dbReference type="PRINTS" id="PR00762">
    <property type="entry name" value="CLCHANNEL"/>
</dbReference>
<dbReference type="PROSITE" id="PS51371">
    <property type="entry name" value="CBS"/>
    <property type="match status" value="1"/>
</dbReference>
<evidence type="ECO:0000256" key="11">
    <source>
        <dbReference type="SAM" id="Phobius"/>
    </source>
</evidence>
<feature type="transmembrane region" description="Helical" evidence="11">
    <location>
        <begin position="388"/>
        <end position="411"/>
    </location>
</feature>
<keyword evidence="5" id="KW-0406">Ion transport</keyword>
<feature type="transmembrane region" description="Helical" evidence="11">
    <location>
        <begin position="418"/>
        <end position="438"/>
    </location>
</feature>
<protein>
    <submittedName>
        <fullName evidence="13">Chloride channel protein</fullName>
    </submittedName>
</protein>
<dbReference type="Gene3D" id="1.10.3080.10">
    <property type="entry name" value="Clc chloride channel"/>
    <property type="match status" value="1"/>
</dbReference>
<evidence type="ECO:0000313" key="13">
    <source>
        <dbReference type="EMBL" id="MBO8432759.1"/>
    </source>
</evidence>
<evidence type="ECO:0000256" key="9">
    <source>
        <dbReference type="ARBA" id="ARBA00023303"/>
    </source>
</evidence>
<feature type="domain" description="CBS" evidence="12">
    <location>
        <begin position="473"/>
        <end position="532"/>
    </location>
</feature>
<dbReference type="InterPro" id="IPR001807">
    <property type="entry name" value="ClC"/>
</dbReference>
<dbReference type="PANTHER" id="PTHR43427:SF6">
    <property type="entry name" value="CHLORIDE CHANNEL PROTEIN CLC-E"/>
    <property type="match status" value="1"/>
</dbReference>
<evidence type="ECO:0000256" key="6">
    <source>
        <dbReference type="ARBA" id="ARBA00023136"/>
    </source>
</evidence>
<comment type="subcellular location">
    <subcellularLocation>
        <location evidence="1">Membrane</location>
        <topology evidence="1">Multi-pass membrane protein</topology>
    </subcellularLocation>
</comment>
<dbReference type="SUPFAM" id="SSF54631">
    <property type="entry name" value="CBS-domain pair"/>
    <property type="match status" value="1"/>
</dbReference>
<accession>A0A9D9DRS5</accession>
<dbReference type="SUPFAM" id="SSF81340">
    <property type="entry name" value="Clc chloride channel"/>
    <property type="match status" value="1"/>
</dbReference>
<dbReference type="InterPro" id="IPR050368">
    <property type="entry name" value="ClC-type_chloride_channel"/>
</dbReference>
<dbReference type="CDD" id="cd00400">
    <property type="entry name" value="Voltage_gated_ClC"/>
    <property type="match status" value="1"/>
</dbReference>
<evidence type="ECO:0000256" key="5">
    <source>
        <dbReference type="ARBA" id="ARBA00023065"/>
    </source>
</evidence>
<feature type="transmembrane region" description="Helical" evidence="11">
    <location>
        <begin position="163"/>
        <end position="190"/>
    </location>
</feature>
<evidence type="ECO:0000256" key="3">
    <source>
        <dbReference type="ARBA" id="ARBA00022692"/>
    </source>
</evidence>
<dbReference type="Pfam" id="PF00571">
    <property type="entry name" value="CBS"/>
    <property type="match status" value="2"/>
</dbReference>
<keyword evidence="7" id="KW-0869">Chloride channel</keyword>
<evidence type="ECO:0000313" key="14">
    <source>
        <dbReference type="Proteomes" id="UP000823612"/>
    </source>
</evidence>
<feature type="transmembrane region" description="Helical" evidence="11">
    <location>
        <begin position="70"/>
        <end position="91"/>
    </location>
</feature>
<evidence type="ECO:0000256" key="1">
    <source>
        <dbReference type="ARBA" id="ARBA00004141"/>
    </source>
</evidence>
<dbReference type="InterPro" id="IPR000644">
    <property type="entry name" value="CBS_dom"/>
</dbReference>
<reference evidence="13" key="1">
    <citation type="submission" date="2020-10" db="EMBL/GenBank/DDBJ databases">
        <authorList>
            <person name="Gilroy R."/>
        </authorList>
    </citation>
    <scope>NUCLEOTIDE SEQUENCE</scope>
    <source>
        <strain evidence="13">2889</strain>
    </source>
</reference>
<reference evidence="13" key="2">
    <citation type="journal article" date="2021" name="PeerJ">
        <title>Extensive microbial diversity within the chicken gut microbiome revealed by metagenomics and culture.</title>
        <authorList>
            <person name="Gilroy R."/>
            <person name="Ravi A."/>
            <person name="Getino M."/>
            <person name="Pursley I."/>
            <person name="Horton D.L."/>
            <person name="Alikhan N.F."/>
            <person name="Baker D."/>
            <person name="Gharbi K."/>
            <person name="Hall N."/>
            <person name="Watson M."/>
            <person name="Adriaenssens E.M."/>
            <person name="Foster-Nyarko E."/>
            <person name="Jarju S."/>
            <person name="Secka A."/>
            <person name="Antonio M."/>
            <person name="Oren A."/>
            <person name="Chaudhuri R.R."/>
            <person name="La Ragione R."/>
            <person name="Hildebrand F."/>
            <person name="Pallen M.J."/>
        </authorList>
    </citation>
    <scope>NUCLEOTIDE SEQUENCE</scope>
    <source>
        <strain evidence="13">2889</strain>
    </source>
</reference>
<keyword evidence="3 11" id="KW-0812">Transmembrane</keyword>
<dbReference type="InterPro" id="IPR014743">
    <property type="entry name" value="Cl-channel_core"/>
</dbReference>
<dbReference type="Gene3D" id="3.10.580.10">
    <property type="entry name" value="CBS-domain"/>
    <property type="match status" value="1"/>
</dbReference>
<name>A0A9D9DRS5_9BACT</name>
<keyword evidence="2" id="KW-0813">Transport</keyword>
<comment type="caution">
    <text evidence="13">The sequence shown here is derived from an EMBL/GenBank/DDBJ whole genome shotgun (WGS) entry which is preliminary data.</text>
</comment>